<evidence type="ECO:0000313" key="7">
    <source>
        <dbReference type="EMBL" id="KIZ39930.1"/>
    </source>
</evidence>
<evidence type="ECO:0000256" key="5">
    <source>
        <dbReference type="ARBA" id="ARBA00023136"/>
    </source>
</evidence>
<name>A0A0D7EHE9_RHOPL</name>
<feature type="transmembrane region" description="Helical" evidence="6">
    <location>
        <begin position="57"/>
        <end position="80"/>
    </location>
</feature>
<dbReference type="GO" id="GO:0035673">
    <property type="term" value="F:oligopeptide transmembrane transporter activity"/>
    <property type="evidence" value="ECO:0007669"/>
    <property type="project" value="InterPro"/>
</dbReference>
<feature type="transmembrane region" description="Helical" evidence="6">
    <location>
        <begin position="187"/>
        <end position="206"/>
    </location>
</feature>
<comment type="caution">
    <text evidence="7">The sequence shown here is derived from an EMBL/GenBank/DDBJ whole genome shotgun (WGS) entry which is preliminary data.</text>
</comment>
<feature type="transmembrane region" description="Helical" evidence="6">
    <location>
        <begin position="118"/>
        <end position="138"/>
    </location>
</feature>
<dbReference type="GO" id="GO:0016020">
    <property type="term" value="C:membrane"/>
    <property type="evidence" value="ECO:0007669"/>
    <property type="project" value="UniProtKB-SubCell"/>
</dbReference>
<sequence length="547" mass="56325">LLGFAFWSSASHLFGTRHWALHENNINQTAASASASIISAGLAAPIPALALLTGQTLAFEVLAVWLLVISLLGVVVAAGLRHQLLEREKLPFPSGVVTAETMTEIHSSGAESSARLRLLGLAAAASAALKALVTAFGLGPMAPPLRWTLGLAGNKTLAVSSLNLGFALDPSLLMVGFGAIAGLRIGLSMLIGALAGWAVLAPLALSQGWVSPGPATGLWFGPLVEWLLWPGATLMATSALAGFLMSLVGVVRRRADATRRAQRESSERADATAPRGFDKRLLWLAFVVVLILGVIAQVTIFSIGPFEAMIAVILSYVLAIVAARVSGETAITPIGALGKITQLTFGAISPGQITTNLMTANVTGGAAGQCADLMHDLRTGQIIGATPSFQMIAQIFGILTGSFVAAATYLLLIPSPQTQLLTPQWPAPAVATWKAVAEVLAGGLAAMPPGALVAIAIAAACGIVLAVLEARIPEQYARFVPSGSAIGLGFVIPAWNSLSLLAGAVVAFVLTRAYPDLAPKRVVVVAAGLIVGESLTGVGSALWGFFW</sequence>
<dbReference type="AlphaFoldDB" id="A0A0D7EHE9"/>
<feature type="transmembrane region" description="Helical" evidence="6">
    <location>
        <begin position="488"/>
        <end position="510"/>
    </location>
</feature>
<evidence type="ECO:0008006" key="9">
    <source>
        <dbReference type="Google" id="ProtNLM"/>
    </source>
</evidence>
<dbReference type="PANTHER" id="PTHR31645">
    <property type="entry name" value="OLIGOPEPTIDE TRANSPORTER YGL114W-RELATED"/>
    <property type="match status" value="1"/>
</dbReference>
<keyword evidence="4 6" id="KW-1133">Transmembrane helix</keyword>
<dbReference type="PANTHER" id="PTHR31645:SF0">
    <property type="entry name" value="OLIGOPEPTIDE TRANSPORTER YGL114W-RELATED"/>
    <property type="match status" value="1"/>
</dbReference>
<feature type="transmembrane region" description="Helical" evidence="6">
    <location>
        <begin position="281"/>
        <end position="303"/>
    </location>
</feature>
<dbReference type="Proteomes" id="UP000032515">
    <property type="component" value="Unassembled WGS sequence"/>
</dbReference>
<evidence type="ECO:0000313" key="8">
    <source>
        <dbReference type="Proteomes" id="UP000032515"/>
    </source>
</evidence>
<feature type="transmembrane region" description="Helical" evidence="6">
    <location>
        <begin position="309"/>
        <end position="327"/>
    </location>
</feature>
<gene>
    <name evidence="7" type="ORF">OO17_19025</name>
</gene>
<dbReference type="Pfam" id="PF03169">
    <property type="entry name" value="OPT"/>
    <property type="match status" value="1"/>
</dbReference>
<feature type="non-terminal residue" evidence="7">
    <location>
        <position position="1"/>
    </location>
</feature>
<feature type="transmembrane region" description="Helical" evidence="6">
    <location>
        <begin position="158"/>
        <end position="180"/>
    </location>
</feature>
<dbReference type="RefSeq" id="WP_044414538.1">
    <property type="nucleotide sequence ID" value="NZ_JXXE01000387.1"/>
</dbReference>
<evidence type="ECO:0000256" key="1">
    <source>
        <dbReference type="ARBA" id="ARBA00004141"/>
    </source>
</evidence>
<dbReference type="OrthoDB" id="9809340at2"/>
<reference evidence="7 8" key="1">
    <citation type="submission" date="2014-11" db="EMBL/GenBank/DDBJ databases">
        <title>Genomics and ecophysiology of heterotrophic nitrogen fixing bacteria isolated from estuarine surface water.</title>
        <authorList>
            <person name="Bentzon-Tilia M."/>
            <person name="Severin I."/>
            <person name="Hansen L.H."/>
            <person name="Riemann L."/>
        </authorList>
    </citation>
    <scope>NUCLEOTIDE SEQUENCE [LARGE SCALE GENOMIC DNA]</scope>
    <source>
        <strain evidence="7 8">BAL398</strain>
    </source>
</reference>
<comment type="subcellular location">
    <subcellularLocation>
        <location evidence="1">Membrane</location>
        <topology evidence="1">Multi-pass membrane protein</topology>
    </subcellularLocation>
</comment>
<dbReference type="InterPro" id="IPR004813">
    <property type="entry name" value="OPT"/>
</dbReference>
<feature type="transmembrane region" description="Helical" evidence="6">
    <location>
        <begin position="522"/>
        <end position="546"/>
    </location>
</feature>
<evidence type="ECO:0000256" key="4">
    <source>
        <dbReference type="ARBA" id="ARBA00022989"/>
    </source>
</evidence>
<accession>A0A0D7EHE9</accession>
<dbReference type="InterPro" id="IPR045035">
    <property type="entry name" value="YSL-like"/>
</dbReference>
<feature type="transmembrane region" description="Helical" evidence="6">
    <location>
        <begin position="226"/>
        <end position="251"/>
    </location>
</feature>
<dbReference type="EMBL" id="JXXE01000387">
    <property type="protein sequence ID" value="KIZ39930.1"/>
    <property type="molecule type" value="Genomic_DNA"/>
</dbReference>
<feature type="transmembrane region" description="Helical" evidence="6">
    <location>
        <begin position="451"/>
        <end position="468"/>
    </location>
</feature>
<evidence type="ECO:0000256" key="3">
    <source>
        <dbReference type="ARBA" id="ARBA00022692"/>
    </source>
</evidence>
<dbReference type="PATRIC" id="fig|1076.23.peg.4317"/>
<feature type="transmembrane region" description="Helical" evidence="6">
    <location>
        <begin position="391"/>
        <end position="413"/>
    </location>
</feature>
<evidence type="ECO:0000256" key="6">
    <source>
        <dbReference type="SAM" id="Phobius"/>
    </source>
</evidence>
<keyword evidence="2" id="KW-0813">Transport</keyword>
<keyword evidence="3 6" id="KW-0812">Transmembrane</keyword>
<protein>
    <recommendedName>
        <fullName evidence="9">Peptide transporter</fullName>
    </recommendedName>
</protein>
<keyword evidence="5 6" id="KW-0472">Membrane</keyword>
<proteinExistence type="predicted"/>
<organism evidence="7 8">
    <name type="scientific">Rhodopseudomonas palustris</name>
    <dbReference type="NCBI Taxonomy" id="1076"/>
    <lineage>
        <taxon>Bacteria</taxon>
        <taxon>Pseudomonadati</taxon>
        <taxon>Pseudomonadota</taxon>
        <taxon>Alphaproteobacteria</taxon>
        <taxon>Hyphomicrobiales</taxon>
        <taxon>Nitrobacteraceae</taxon>
        <taxon>Rhodopseudomonas</taxon>
    </lineage>
</organism>
<evidence type="ECO:0000256" key="2">
    <source>
        <dbReference type="ARBA" id="ARBA00022448"/>
    </source>
</evidence>